<gene>
    <name evidence="1" type="ORF">HXK21_02165</name>
</gene>
<dbReference type="GO" id="GO:0005840">
    <property type="term" value="C:ribosome"/>
    <property type="evidence" value="ECO:0007669"/>
    <property type="project" value="UniProtKB-KW"/>
</dbReference>
<keyword evidence="1" id="KW-0687">Ribonucleoprotein</keyword>
<name>A0A929WYQ4_9BACT</name>
<proteinExistence type="predicted"/>
<organism evidence="1 2">
    <name type="scientific">Alloprevotella tannerae</name>
    <dbReference type="NCBI Taxonomy" id="76122"/>
    <lineage>
        <taxon>Bacteria</taxon>
        <taxon>Pseudomonadati</taxon>
        <taxon>Bacteroidota</taxon>
        <taxon>Bacteroidia</taxon>
        <taxon>Bacteroidales</taxon>
        <taxon>Prevotellaceae</taxon>
        <taxon>Alloprevotella</taxon>
    </lineage>
</organism>
<comment type="caution">
    <text evidence="1">The sequence shown here is derived from an EMBL/GenBank/DDBJ whole genome shotgun (WGS) entry which is preliminary data.</text>
</comment>
<keyword evidence="1" id="KW-0689">Ribosomal protein</keyword>
<dbReference type="Proteomes" id="UP000704068">
    <property type="component" value="Unassembled WGS sequence"/>
</dbReference>
<accession>A0A929WYQ4</accession>
<dbReference type="AlphaFoldDB" id="A0A929WYQ4"/>
<sequence length="274" mass="29703">MLPQQAQAQREYELKLCGRYVSEDNCNDLSIIPGITGKVKYDPESYTLTLENATIHTTDEEEDGFGIWNKVRGLTICLIGNNTITTENSGGIINGYGIDLTFAGNGKLTVTGSTTAKRDYQYGIVNRGTITVSDCNLEISGGVYGISCGYWMFENCTVRAKGGGHDQDSHAGSFSWVWGELPKFTDCKITAPTGTQWKDFGTGSAINYTLSDANGKPVTDWVEITPEASSINTPSIYTAVKQGIYSLSGQKLNGTLKDQAKGLYIVNGKKVVKQ</sequence>
<protein>
    <submittedName>
        <fullName evidence="1">50S ribosomal protein L7/L12</fullName>
    </submittedName>
</protein>
<dbReference type="SUPFAM" id="SSF51126">
    <property type="entry name" value="Pectin lyase-like"/>
    <property type="match status" value="1"/>
</dbReference>
<dbReference type="InterPro" id="IPR011050">
    <property type="entry name" value="Pectin_lyase_fold/virulence"/>
</dbReference>
<dbReference type="EMBL" id="JABZGR010000003">
    <property type="protein sequence ID" value="MBF0969837.1"/>
    <property type="molecule type" value="Genomic_DNA"/>
</dbReference>
<evidence type="ECO:0000313" key="1">
    <source>
        <dbReference type="EMBL" id="MBF0969837.1"/>
    </source>
</evidence>
<evidence type="ECO:0000313" key="2">
    <source>
        <dbReference type="Proteomes" id="UP000704068"/>
    </source>
</evidence>
<reference evidence="1" key="1">
    <citation type="submission" date="2020-04" db="EMBL/GenBank/DDBJ databases">
        <title>Deep metagenomics examines the oral microbiome during advanced dental caries in children, revealing novel taxa and co-occurrences with host molecules.</title>
        <authorList>
            <person name="Baker J.L."/>
            <person name="Morton J.T."/>
            <person name="Dinis M."/>
            <person name="Alvarez R."/>
            <person name="Tran N.C."/>
            <person name="Knight R."/>
            <person name="Edlund A."/>
        </authorList>
    </citation>
    <scope>NUCLEOTIDE SEQUENCE</scope>
    <source>
        <strain evidence="1">JCVI_34_bin.1</strain>
    </source>
</reference>